<dbReference type="EMBL" id="CP012752">
    <property type="protein sequence ID" value="ALG06636.1"/>
    <property type="molecule type" value="Genomic_DNA"/>
</dbReference>
<keyword evidence="1" id="KW-0732">Signal</keyword>
<gene>
    <name evidence="2" type="ORF">AOZ06_06600</name>
</gene>
<dbReference type="STRING" id="860235.AOZ06_06600"/>
<feature type="chain" id="PRO_5006035576" description="DUF4439 domain-containing protein" evidence="1">
    <location>
        <begin position="25"/>
        <end position="176"/>
    </location>
</feature>
<dbReference type="AlphaFoldDB" id="A0A0N9HWU7"/>
<dbReference type="KEGG" id="kphy:AOZ06_06600"/>
<proteinExistence type="predicted"/>
<protein>
    <recommendedName>
        <fullName evidence="4">DUF4439 domain-containing protein</fullName>
    </recommendedName>
</protein>
<evidence type="ECO:0000313" key="2">
    <source>
        <dbReference type="EMBL" id="ALG06636.1"/>
    </source>
</evidence>
<feature type="signal peptide" evidence="1">
    <location>
        <begin position="1"/>
        <end position="24"/>
    </location>
</feature>
<sequence length="176" mass="18241">MINRMTTPLAVSLVLVLAGCSGQAANQATQPAVTSTGSSAPVTTPAVTTPAVTSTVAVDRTAAVCKLVDSAMYTHLLSQGAAIGRYKDDDAQLRTAFAGIYKDFAVRLGLFGKQAEAALRTALADWAAATAEIGDHIATRRPKRGLVVDFGPAEARAKTARKAAETVCGHPLPSYK</sequence>
<evidence type="ECO:0000256" key="1">
    <source>
        <dbReference type="SAM" id="SignalP"/>
    </source>
</evidence>
<keyword evidence="3" id="KW-1185">Reference proteome</keyword>
<name>A0A0N9HWU7_9PSEU</name>
<dbReference type="Proteomes" id="UP000063699">
    <property type="component" value="Chromosome"/>
</dbReference>
<dbReference type="PROSITE" id="PS51257">
    <property type="entry name" value="PROKAR_LIPOPROTEIN"/>
    <property type="match status" value="1"/>
</dbReference>
<accession>A0A0N9HWU7</accession>
<evidence type="ECO:0008006" key="4">
    <source>
        <dbReference type="Google" id="ProtNLM"/>
    </source>
</evidence>
<reference evidence="2 3" key="1">
    <citation type="submission" date="2015-07" db="EMBL/GenBank/DDBJ databases">
        <title>Genome sequencing of Kibdelosporangium phytohabitans.</title>
        <authorList>
            <person name="Qin S."/>
            <person name="Xing K."/>
        </authorList>
    </citation>
    <scope>NUCLEOTIDE SEQUENCE [LARGE SCALE GENOMIC DNA]</scope>
    <source>
        <strain evidence="2 3">KLBMP1111</strain>
    </source>
</reference>
<organism evidence="2 3">
    <name type="scientific">Kibdelosporangium phytohabitans</name>
    <dbReference type="NCBI Taxonomy" id="860235"/>
    <lineage>
        <taxon>Bacteria</taxon>
        <taxon>Bacillati</taxon>
        <taxon>Actinomycetota</taxon>
        <taxon>Actinomycetes</taxon>
        <taxon>Pseudonocardiales</taxon>
        <taxon>Pseudonocardiaceae</taxon>
        <taxon>Kibdelosporangium</taxon>
    </lineage>
</organism>
<evidence type="ECO:0000313" key="3">
    <source>
        <dbReference type="Proteomes" id="UP000063699"/>
    </source>
</evidence>